<sequence>MSYLYARGLVVGKFSPLHLGHESLIRAALERCERVYLISYSNPEFSGCERAHRERWLKLRFPNVHSIVIDAENVSCMLGSVGWDYLPSNEAAAEVHRKLCADICLQIFKTSVDVVFSSEDYGAGFARYLSGAFSVYYCAPVEVESICLDPSRRRLPISGSQIRANPHQHRAYLSSEVYCDFVEKVCFLGGESTGKSTLSRLAAERFGTEYVAEYGRTLWEAQSGLLLYSDMLKIAQVQIEQEQQASMSANRYLFCDTSPLTTLLYSDEMFGEVDDALEVLANRQYEHIFLCEPDFDFVQDGTRKDDSFRRYQHDWYIRELNKRGHHYIQLKGSIAERLKVIESVLS</sequence>
<keyword evidence="3" id="KW-1185">Reference proteome</keyword>
<feature type="domain" description="NadR/Ttd14 AAA" evidence="1">
    <location>
        <begin position="184"/>
        <end position="337"/>
    </location>
</feature>
<dbReference type="PANTHER" id="PTHR37512">
    <property type="entry name" value="TRIFUNCTIONAL NAD BIOSYNTHESIS/REGULATOR PROTEIN NADR"/>
    <property type="match status" value="1"/>
</dbReference>
<dbReference type="SUPFAM" id="SSF52374">
    <property type="entry name" value="Nucleotidylyl transferase"/>
    <property type="match status" value="1"/>
</dbReference>
<accession>A0ABU1AUR5</accession>
<evidence type="ECO:0000259" key="1">
    <source>
        <dbReference type="Pfam" id="PF13521"/>
    </source>
</evidence>
<dbReference type="PANTHER" id="PTHR37512:SF1">
    <property type="entry name" value="NADR_TTD14 AAA DOMAIN-CONTAINING PROTEIN"/>
    <property type="match status" value="1"/>
</dbReference>
<dbReference type="SUPFAM" id="SSF52540">
    <property type="entry name" value="P-loop containing nucleoside triphosphate hydrolases"/>
    <property type="match status" value="1"/>
</dbReference>
<dbReference type="Pfam" id="PF13521">
    <property type="entry name" value="AAA_28"/>
    <property type="match status" value="1"/>
</dbReference>
<reference evidence="2 3" key="1">
    <citation type="submission" date="2023-04" db="EMBL/GenBank/DDBJ databases">
        <title>A novel bacteria isolated from coastal sediment.</title>
        <authorList>
            <person name="Liu X.-J."/>
            <person name="Du Z.-J."/>
        </authorList>
    </citation>
    <scope>NUCLEOTIDE SEQUENCE [LARGE SCALE GENOMIC DNA]</scope>
    <source>
        <strain evidence="2 3">SDUM461003</strain>
    </source>
</reference>
<dbReference type="InterPro" id="IPR038727">
    <property type="entry name" value="NadR/Ttd14_AAA_dom"/>
</dbReference>
<gene>
    <name evidence="2" type="ORF">QEH52_10210</name>
</gene>
<dbReference type="Gene3D" id="3.40.50.300">
    <property type="entry name" value="P-loop containing nucleotide triphosphate hydrolases"/>
    <property type="match status" value="1"/>
</dbReference>
<proteinExistence type="predicted"/>
<evidence type="ECO:0000313" key="2">
    <source>
        <dbReference type="EMBL" id="MDQ8207885.1"/>
    </source>
</evidence>
<dbReference type="InterPro" id="IPR052735">
    <property type="entry name" value="NAD_biosynth-regulator"/>
</dbReference>
<comment type="caution">
    <text evidence="2">The sequence shown here is derived from an EMBL/GenBank/DDBJ whole genome shotgun (WGS) entry which is preliminary data.</text>
</comment>
<dbReference type="Gene3D" id="3.40.50.620">
    <property type="entry name" value="HUPs"/>
    <property type="match status" value="1"/>
</dbReference>
<dbReference type="InterPro" id="IPR027417">
    <property type="entry name" value="P-loop_NTPase"/>
</dbReference>
<dbReference type="InterPro" id="IPR014729">
    <property type="entry name" value="Rossmann-like_a/b/a_fold"/>
</dbReference>
<dbReference type="EMBL" id="JARXHW010000020">
    <property type="protein sequence ID" value="MDQ8207885.1"/>
    <property type="molecule type" value="Genomic_DNA"/>
</dbReference>
<evidence type="ECO:0000313" key="3">
    <source>
        <dbReference type="Proteomes" id="UP001225316"/>
    </source>
</evidence>
<dbReference type="Proteomes" id="UP001225316">
    <property type="component" value="Unassembled WGS sequence"/>
</dbReference>
<protein>
    <submittedName>
        <fullName evidence="2">AAA family ATPase</fullName>
    </submittedName>
</protein>
<dbReference type="RefSeq" id="WP_308950210.1">
    <property type="nucleotide sequence ID" value="NZ_JARXHW010000020.1"/>
</dbReference>
<organism evidence="2 3">
    <name type="scientific">Thalassobacterium maritimum</name>
    <dbReference type="NCBI Taxonomy" id="3041265"/>
    <lineage>
        <taxon>Bacteria</taxon>
        <taxon>Pseudomonadati</taxon>
        <taxon>Verrucomicrobiota</taxon>
        <taxon>Opitutia</taxon>
        <taxon>Puniceicoccales</taxon>
        <taxon>Coraliomargaritaceae</taxon>
        <taxon>Thalassobacterium</taxon>
    </lineage>
</organism>
<name>A0ABU1AUR5_9BACT</name>